<gene>
    <name evidence="2" type="ORF">SCAL_000035</name>
</gene>
<organism evidence="2 3">
    <name type="scientific">Candidatus Syntropharchaeum caldarium</name>
    <dbReference type="NCBI Taxonomy" id="1838285"/>
    <lineage>
        <taxon>Archaea</taxon>
        <taxon>Methanobacteriati</taxon>
        <taxon>Methanobacteriota</taxon>
        <taxon>Stenosarchaea group</taxon>
        <taxon>Methanomicrobia</taxon>
        <taxon>Methanosarcinales</taxon>
        <taxon>ANME-2 cluster</taxon>
        <taxon>Candidatus Syntropharchaeum</taxon>
    </lineage>
</organism>
<evidence type="ECO:0000313" key="2">
    <source>
        <dbReference type="EMBL" id="OFV68359.1"/>
    </source>
</evidence>
<dbReference type="AlphaFoldDB" id="A0A1F2PAD5"/>
<dbReference type="Pfam" id="PF09509">
    <property type="entry name" value="Hypoth_Ymh"/>
    <property type="match status" value="1"/>
</dbReference>
<reference evidence="2" key="1">
    <citation type="submission" date="2016-05" db="EMBL/GenBank/DDBJ databases">
        <title>Microbial consortia oxidize butane by reversing methanogenesis.</title>
        <authorList>
            <person name="Laso-Perez R."/>
            <person name="Richter M."/>
            <person name="Wegener G."/>
            <person name="Musat F."/>
        </authorList>
    </citation>
    <scope>NUCLEOTIDE SEQUENCE [LARGE SCALE GENOMIC DNA]</scope>
    <source>
        <strain evidence="2">BOX2</strain>
    </source>
</reference>
<protein>
    <recommendedName>
        <fullName evidence="1">Conserved hypothetical protein CHP02391 domain-containing protein</fullName>
    </recommendedName>
</protein>
<evidence type="ECO:0000313" key="3">
    <source>
        <dbReference type="Proteomes" id="UP000186940"/>
    </source>
</evidence>
<evidence type="ECO:0000259" key="1">
    <source>
        <dbReference type="Pfam" id="PF09509"/>
    </source>
</evidence>
<sequence>MNYQLIAIQVGDLLKYDTTINDINRAAASVFRFSKEDFPNESITSSRAKLIHDWILTLAKQKMDNDERNELLKKFLRLITPADKIADVKKILKEAGVNLHIDDALTEFYSRNFHHLIHRHCLNLYKQRNYFHAVFEAAKVYNKIVKEKAESEKDGYALMMDVWGIKGVLKVTRCETETDKNVQEGLKFLSAGLMQAIRNPTAHEPALDWPISKDDCLDLLSFISFLLRQLDKAVYYKE</sequence>
<name>A0A1F2PAD5_9EURY</name>
<dbReference type="PATRIC" id="fig|1838285.3.peg.37"/>
<feature type="domain" description="Conserved hypothetical protein CHP02391" evidence="1">
    <location>
        <begin position="111"/>
        <end position="230"/>
    </location>
</feature>
<dbReference type="NCBIfam" id="TIGR02391">
    <property type="entry name" value="hypoth_ymh"/>
    <property type="match status" value="1"/>
</dbReference>
<comment type="caution">
    <text evidence="2">The sequence shown here is derived from an EMBL/GenBank/DDBJ whole genome shotgun (WGS) entry which is preliminary data.</text>
</comment>
<proteinExistence type="predicted"/>
<dbReference type="Proteomes" id="UP000186940">
    <property type="component" value="Unassembled WGS sequence"/>
</dbReference>
<keyword evidence="3" id="KW-1185">Reference proteome</keyword>
<dbReference type="EMBL" id="LYOS01000001">
    <property type="protein sequence ID" value="OFV68359.1"/>
    <property type="molecule type" value="Genomic_DNA"/>
</dbReference>
<accession>A0A1F2PAD5</accession>
<dbReference type="InterPro" id="IPR012654">
    <property type="entry name" value="CHP02391"/>
</dbReference>
<dbReference type="STRING" id="1838285.SCAL_000035"/>